<dbReference type="EMBL" id="JBEPLO010000026">
    <property type="protein sequence ID" value="MET3558891.1"/>
    <property type="molecule type" value="Genomic_DNA"/>
</dbReference>
<keyword evidence="4" id="KW-1185">Reference proteome</keyword>
<dbReference type="Pfam" id="PF14501">
    <property type="entry name" value="HATPase_c_5"/>
    <property type="match status" value="1"/>
</dbReference>
<feature type="domain" description="Sensor histidine kinase NatK-like C-terminal" evidence="2">
    <location>
        <begin position="342"/>
        <end position="444"/>
    </location>
</feature>
<dbReference type="Gene3D" id="3.30.565.10">
    <property type="entry name" value="Histidine kinase-like ATPase, C-terminal domain"/>
    <property type="match status" value="1"/>
</dbReference>
<feature type="transmembrane region" description="Helical" evidence="1">
    <location>
        <begin position="200"/>
        <end position="217"/>
    </location>
</feature>
<keyword evidence="3" id="KW-0808">Transferase</keyword>
<evidence type="ECO:0000313" key="3">
    <source>
        <dbReference type="EMBL" id="MET3558891.1"/>
    </source>
</evidence>
<dbReference type="GO" id="GO:0016301">
    <property type="term" value="F:kinase activity"/>
    <property type="evidence" value="ECO:0007669"/>
    <property type="project" value="UniProtKB-KW"/>
</dbReference>
<proteinExistence type="predicted"/>
<sequence>MVEFPFFALIILSLDWLIKAYVFQKISNLVVSREAIGLLLLGVSTIYLLSPRISLLLEPLYLLVWIFLILKPSWKPSQIFYYGLLPFVLVELCLRLMGAYQAKYLLLVETPIYLEGFWFTALAYGLLFMMYQVFMAVMAVDFKVVNQMFYHRQFTRLIRILIGGLLTYSVILHPLLVLSGQKQEAVLTYQSDGFEASADVILSYFILFVAGLVYLNYKSKDLLAQELQATKDSQLAALTSYSQHVESLYGELRSFRHDYSNVLVSLSLAIADRDIDQVERIYQAVMADSDKPFYHGKYDIAKLSNLQNDAMKAVLSAKLMAAQAQGVDLAVEVEEPIDAPAMDLLEVVQILSIFLDNAIEATLDAAQPSLLFAYFQEGNQKILVIENTTKEEQMDTKGIFKVGQSSKGDGRGIGLANVRTILAKYPQINLQTTSYKHHFSQVLTFRD</sequence>
<gene>
    <name evidence="3" type="ORF">ABID29_002019</name>
</gene>
<feature type="transmembrane region" description="Helical" evidence="1">
    <location>
        <begin position="53"/>
        <end position="70"/>
    </location>
</feature>
<keyword evidence="1" id="KW-0472">Membrane</keyword>
<keyword evidence="1" id="KW-1133">Transmembrane helix</keyword>
<feature type="transmembrane region" description="Helical" evidence="1">
    <location>
        <begin position="6"/>
        <end position="23"/>
    </location>
</feature>
<dbReference type="PANTHER" id="PTHR40448:SF1">
    <property type="entry name" value="TWO-COMPONENT SENSOR HISTIDINE KINASE"/>
    <property type="match status" value="1"/>
</dbReference>
<keyword evidence="1" id="KW-0812">Transmembrane</keyword>
<dbReference type="CDD" id="cd16935">
    <property type="entry name" value="HATPase_AgrC-ComD-like"/>
    <property type="match status" value="1"/>
</dbReference>
<dbReference type="EC" id="2.7.13.-" evidence="3"/>
<feature type="transmembrane region" description="Helical" evidence="1">
    <location>
        <begin position="79"/>
        <end position="97"/>
    </location>
</feature>
<dbReference type="SUPFAM" id="SSF55874">
    <property type="entry name" value="ATPase domain of HSP90 chaperone/DNA topoisomerase II/histidine kinase"/>
    <property type="match status" value="1"/>
</dbReference>
<keyword evidence="3" id="KW-0418">Kinase</keyword>
<organism evidence="3 4">
    <name type="scientific">Streptococcus rupicaprae</name>
    <dbReference type="NCBI Taxonomy" id="759619"/>
    <lineage>
        <taxon>Bacteria</taxon>
        <taxon>Bacillati</taxon>
        <taxon>Bacillota</taxon>
        <taxon>Bacilli</taxon>
        <taxon>Lactobacillales</taxon>
        <taxon>Streptococcaceae</taxon>
        <taxon>Streptococcus</taxon>
    </lineage>
</organism>
<protein>
    <submittedName>
        <fullName evidence="3">Two-component system sensor histidine kinase AgrC</fullName>
        <ecNumber evidence="3">2.7.13.-</ecNumber>
    </submittedName>
</protein>
<evidence type="ECO:0000313" key="4">
    <source>
        <dbReference type="Proteomes" id="UP001549122"/>
    </source>
</evidence>
<dbReference type="InterPro" id="IPR032834">
    <property type="entry name" value="NatK-like_C"/>
</dbReference>
<dbReference type="PANTHER" id="PTHR40448">
    <property type="entry name" value="TWO-COMPONENT SENSOR HISTIDINE KINASE"/>
    <property type="match status" value="1"/>
</dbReference>
<feature type="transmembrane region" description="Helical" evidence="1">
    <location>
        <begin position="160"/>
        <end position="180"/>
    </location>
</feature>
<feature type="transmembrane region" description="Helical" evidence="1">
    <location>
        <begin position="30"/>
        <end position="47"/>
    </location>
</feature>
<comment type="caution">
    <text evidence="3">The sequence shown here is derived from an EMBL/GenBank/DDBJ whole genome shotgun (WGS) entry which is preliminary data.</text>
</comment>
<reference evidence="3 4" key="1">
    <citation type="submission" date="2024-06" db="EMBL/GenBank/DDBJ databases">
        <title>Genomic Encyclopedia of Type Strains, Phase IV (KMG-IV): sequencing the most valuable type-strain genomes for metagenomic binning, comparative biology and taxonomic classification.</title>
        <authorList>
            <person name="Goeker M."/>
        </authorList>
    </citation>
    <scope>NUCLEOTIDE SEQUENCE [LARGE SCALE GENOMIC DNA]</scope>
    <source>
        <strain evidence="3 4">DSM 28303</strain>
    </source>
</reference>
<dbReference type="Proteomes" id="UP001549122">
    <property type="component" value="Unassembled WGS sequence"/>
</dbReference>
<dbReference type="InterPro" id="IPR036890">
    <property type="entry name" value="HATPase_C_sf"/>
</dbReference>
<feature type="transmembrane region" description="Helical" evidence="1">
    <location>
        <begin position="117"/>
        <end position="140"/>
    </location>
</feature>
<accession>A0ABV2FK29</accession>
<evidence type="ECO:0000256" key="1">
    <source>
        <dbReference type="SAM" id="Phobius"/>
    </source>
</evidence>
<evidence type="ECO:0000259" key="2">
    <source>
        <dbReference type="Pfam" id="PF14501"/>
    </source>
</evidence>
<dbReference type="RefSeq" id="WP_354366001.1">
    <property type="nucleotide sequence ID" value="NZ_JBEPLO010000026.1"/>
</dbReference>
<name>A0ABV2FK29_9STRE</name>